<keyword evidence="11" id="KW-1185">Reference proteome</keyword>
<dbReference type="AlphaFoldDB" id="A0A0C4DQ12"/>
<dbReference type="EMBL" id="ADBL01000488">
    <property type="status" value="NOT_ANNOTATED_CDS"/>
    <property type="molecule type" value="Genomic_DNA"/>
</dbReference>
<keyword evidence="3 7" id="KW-1133">Transmembrane helix</keyword>
<evidence type="ECO:0000313" key="11">
    <source>
        <dbReference type="Proteomes" id="UP000011715"/>
    </source>
</evidence>
<comment type="similarity">
    <text evidence="5">Belongs to the SAT4 family.</text>
</comment>
<feature type="compositionally biased region" description="Basic and acidic residues" evidence="6">
    <location>
        <begin position="301"/>
        <end position="313"/>
    </location>
</feature>
<name>A0A0C4DQ12_MAGP6</name>
<accession>A0A0C4DQ12</accession>
<reference evidence="9" key="2">
    <citation type="submission" date="2010-05" db="EMBL/GenBank/DDBJ databases">
        <title>The Genome Sequence of Magnaporthe poae strain ATCC 64411.</title>
        <authorList>
            <consortium name="The Broad Institute Genome Sequencing Platform"/>
            <consortium name="Broad Institute Genome Sequencing Center for Infectious Disease"/>
            <person name="Ma L.-J."/>
            <person name="Dead R."/>
            <person name="Young S."/>
            <person name="Zeng Q."/>
            <person name="Koehrsen M."/>
            <person name="Alvarado L."/>
            <person name="Berlin A."/>
            <person name="Chapman S.B."/>
            <person name="Chen Z."/>
            <person name="Freedman E."/>
            <person name="Gellesch M."/>
            <person name="Goldberg J."/>
            <person name="Griggs A."/>
            <person name="Gujja S."/>
            <person name="Heilman E.R."/>
            <person name="Heiman D."/>
            <person name="Hepburn T."/>
            <person name="Howarth C."/>
            <person name="Jen D."/>
            <person name="Larson L."/>
            <person name="Mehta T."/>
            <person name="Neiman D."/>
            <person name="Pearson M."/>
            <person name="Roberts A."/>
            <person name="Saif S."/>
            <person name="Shea T."/>
            <person name="Shenoy N."/>
            <person name="Sisk P."/>
            <person name="Stolte C."/>
            <person name="Sykes S."/>
            <person name="Walk T."/>
            <person name="White J."/>
            <person name="Yandava C."/>
            <person name="Haas B."/>
            <person name="Nusbaum C."/>
            <person name="Birren B."/>
        </authorList>
    </citation>
    <scope>NUCLEOTIDE SEQUENCE</scope>
    <source>
        <strain evidence="9">ATCC 64411</strain>
    </source>
</reference>
<reference evidence="9" key="3">
    <citation type="submission" date="2011-03" db="EMBL/GenBank/DDBJ databases">
        <title>Annotation of Magnaporthe poae ATCC 64411.</title>
        <authorList>
            <person name="Ma L.-J."/>
            <person name="Dead R."/>
            <person name="Young S.K."/>
            <person name="Zeng Q."/>
            <person name="Gargeya S."/>
            <person name="Fitzgerald M."/>
            <person name="Haas B."/>
            <person name="Abouelleil A."/>
            <person name="Alvarado L."/>
            <person name="Arachchi H.M."/>
            <person name="Berlin A."/>
            <person name="Brown A."/>
            <person name="Chapman S.B."/>
            <person name="Chen Z."/>
            <person name="Dunbar C."/>
            <person name="Freedman E."/>
            <person name="Gearin G."/>
            <person name="Gellesch M."/>
            <person name="Goldberg J."/>
            <person name="Griggs A."/>
            <person name="Gujja S."/>
            <person name="Heiman D."/>
            <person name="Howarth C."/>
            <person name="Larson L."/>
            <person name="Lui A."/>
            <person name="MacDonald P.J.P."/>
            <person name="Mehta T."/>
            <person name="Montmayeur A."/>
            <person name="Murphy C."/>
            <person name="Neiman D."/>
            <person name="Pearson M."/>
            <person name="Priest M."/>
            <person name="Roberts A."/>
            <person name="Saif S."/>
            <person name="Shea T."/>
            <person name="Shenoy N."/>
            <person name="Sisk P."/>
            <person name="Stolte C."/>
            <person name="Sykes S."/>
            <person name="Yandava C."/>
            <person name="Wortman J."/>
            <person name="Nusbaum C."/>
            <person name="Birren B."/>
        </authorList>
    </citation>
    <scope>NUCLEOTIDE SEQUENCE</scope>
    <source>
        <strain evidence="9">ATCC 64411</strain>
    </source>
</reference>
<evidence type="ECO:0000259" key="8">
    <source>
        <dbReference type="Pfam" id="PF20684"/>
    </source>
</evidence>
<organism evidence="10 11">
    <name type="scientific">Magnaporthiopsis poae (strain ATCC 64411 / 73-15)</name>
    <name type="common">Kentucky bluegrass fungus</name>
    <name type="synonym">Magnaporthe poae</name>
    <dbReference type="NCBI Taxonomy" id="644358"/>
    <lineage>
        <taxon>Eukaryota</taxon>
        <taxon>Fungi</taxon>
        <taxon>Dikarya</taxon>
        <taxon>Ascomycota</taxon>
        <taxon>Pezizomycotina</taxon>
        <taxon>Sordariomycetes</taxon>
        <taxon>Sordariomycetidae</taxon>
        <taxon>Magnaporthales</taxon>
        <taxon>Magnaporthaceae</taxon>
        <taxon>Magnaporthiopsis</taxon>
    </lineage>
</organism>
<dbReference type="eggNOG" id="ENOG502SH4E">
    <property type="taxonomic scope" value="Eukaryota"/>
</dbReference>
<sequence>MNQGGRLDQFLARDPTFPGELWTWFCIGTTVMILRFGVRLRMAGIVGLAADDYFMVLTFVFHAALIALGLLIYQYGTNVDLGQSDVDQLSEGEIVQLMEGSKYLQASWYIYTCFLWCIKACALSFYRRLTFSLWQHTLVFKTLCWVTFLSFVAVILVVSLSCLPYEDNFLVRHLPPPECLFQKQNLVSVVVLNVFTDSAILILPIPVLRDLRLPWFKKLVICLLVCSGFFVITAAAIRLAATLDAAPSAVTIAIRHSSAADSPNETPRRHQRRQRQQQQEWEFQQYTGRGQLDTGEGSSSRPDREGDTEKSQERGGGGGNVVGLAVPDVSLVEQSGPSSLQPVDIDMAGECVVAESAEDRMEKRLPVTRSFYGVDDDNRREKSRRGC</sequence>
<evidence type="ECO:0000256" key="2">
    <source>
        <dbReference type="ARBA" id="ARBA00022692"/>
    </source>
</evidence>
<protein>
    <recommendedName>
        <fullName evidence="8">Rhodopsin domain-containing protein</fullName>
    </recommendedName>
</protein>
<dbReference type="STRING" id="644358.A0A0C4DQ12"/>
<evidence type="ECO:0000256" key="5">
    <source>
        <dbReference type="ARBA" id="ARBA00038359"/>
    </source>
</evidence>
<feature type="transmembrane region" description="Helical" evidence="7">
    <location>
        <begin position="138"/>
        <end position="166"/>
    </location>
</feature>
<dbReference type="EnsemblFungi" id="MAPG_01946T0">
    <property type="protein sequence ID" value="MAPG_01946T0"/>
    <property type="gene ID" value="MAPG_01946"/>
</dbReference>
<dbReference type="OrthoDB" id="4329349at2759"/>
<reference evidence="11" key="1">
    <citation type="submission" date="2010-05" db="EMBL/GenBank/DDBJ databases">
        <title>The genome sequence of Magnaporthe poae strain ATCC 64411.</title>
        <authorList>
            <person name="Ma L.-J."/>
            <person name="Dead R."/>
            <person name="Young S."/>
            <person name="Zeng Q."/>
            <person name="Koehrsen M."/>
            <person name="Alvarado L."/>
            <person name="Berlin A."/>
            <person name="Chapman S.B."/>
            <person name="Chen Z."/>
            <person name="Freedman E."/>
            <person name="Gellesch M."/>
            <person name="Goldberg J."/>
            <person name="Griggs A."/>
            <person name="Gujja S."/>
            <person name="Heilman E.R."/>
            <person name="Heiman D."/>
            <person name="Hepburn T."/>
            <person name="Howarth C."/>
            <person name="Jen D."/>
            <person name="Larson L."/>
            <person name="Mehta T."/>
            <person name="Neiman D."/>
            <person name="Pearson M."/>
            <person name="Roberts A."/>
            <person name="Saif S."/>
            <person name="Shea T."/>
            <person name="Shenoy N."/>
            <person name="Sisk P."/>
            <person name="Stolte C."/>
            <person name="Sykes S."/>
            <person name="Walk T."/>
            <person name="White J."/>
            <person name="Yandava C."/>
            <person name="Haas B."/>
            <person name="Nusbaum C."/>
            <person name="Birren B."/>
        </authorList>
    </citation>
    <scope>NUCLEOTIDE SEQUENCE [LARGE SCALE GENOMIC DNA]</scope>
    <source>
        <strain evidence="11">ATCC 64411 / 73-15</strain>
    </source>
</reference>
<dbReference type="PANTHER" id="PTHR33048">
    <property type="entry name" value="PTH11-LIKE INTEGRAL MEMBRANE PROTEIN (AFU_ORTHOLOGUE AFUA_5G11245)"/>
    <property type="match status" value="1"/>
</dbReference>
<feature type="transmembrane region" description="Helical" evidence="7">
    <location>
        <begin position="21"/>
        <end position="41"/>
    </location>
</feature>
<feature type="transmembrane region" description="Helical" evidence="7">
    <location>
        <begin position="186"/>
        <end position="207"/>
    </location>
</feature>
<evidence type="ECO:0000256" key="4">
    <source>
        <dbReference type="ARBA" id="ARBA00023136"/>
    </source>
</evidence>
<proteinExistence type="inferred from homology"/>
<dbReference type="InterPro" id="IPR052337">
    <property type="entry name" value="SAT4-like"/>
</dbReference>
<dbReference type="Pfam" id="PF20684">
    <property type="entry name" value="Fung_rhodopsin"/>
    <property type="match status" value="1"/>
</dbReference>
<evidence type="ECO:0000313" key="10">
    <source>
        <dbReference type="EnsemblFungi" id="MAPG_01946T0"/>
    </source>
</evidence>
<feature type="transmembrane region" description="Helical" evidence="7">
    <location>
        <begin position="108"/>
        <end position="126"/>
    </location>
</feature>
<dbReference type="Proteomes" id="UP000011715">
    <property type="component" value="Unassembled WGS sequence"/>
</dbReference>
<feature type="region of interest" description="Disordered" evidence="6">
    <location>
        <begin position="256"/>
        <end position="323"/>
    </location>
</feature>
<evidence type="ECO:0000256" key="1">
    <source>
        <dbReference type="ARBA" id="ARBA00004141"/>
    </source>
</evidence>
<feature type="domain" description="Rhodopsin" evidence="8">
    <location>
        <begin position="34"/>
        <end position="244"/>
    </location>
</feature>
<feature type="transmembrane region" description="Helical" evidence="7">
    <location>
        <begin position="219"/>
        <end position="241"/>
    </location>
</feature>
<reference evidence="10" key="5">
    <citation type="submission" date="2015-06" db="UniProtKB">
        <authorList>
            <consortium name="EnsemblFungi"/>
        </authorList>
    </citation>
    <scope>IDENTIFICATION</scope>
    <source>
        <strain evidence="10">ATCC 64411</strain>
    </source>
</reference>
<feature type="transmembrane region" description="Helical" evidence="7">
    <location>
        <begin position="53"/>
        <end position="75"/>
    </location>
</feature>
<keyword evidence="2 7" id="KW-0812">Transmembrane</keyword>
<dbReference type="EMBL" id="GL876967">
    <property type="protein sequence ID" value="KLU82878.1"/>
    <property type="molecule type" value="Genomic_DNA"/>
</dbReference>
<comment type="subcellular location">
    <subcellularLocation>
        <location evidence="1">Membrane</location>
        <topology evidence="1">Multi-pass membrane protein</topology>
    </subcellularLocation>
</comment>
<gene>
    <name evidence="9" type="ORF">MAPG_01946</name>
</gene>
<dbReference type="GO" id="GO:0016020">
    <property type="term" value="C:membrane"/>
    <property type="evidence" value="ECO:0007669"/>
    <property type="project" value="UniProtKB-SubCell"/>
</dbReference>
<keyword evidence="4 7" id="KW-0472">Membrane</keyword>
<evidence type="ECO:0000256" key="6">
    <source>
        <dbReference type="SAM" id="MobiDB-lite"/>
    </source>
</evidence>
<dbReference type="InterPro" id="IPR049326">
    <property type="entry name" value="Rhodopsin_dom_fungi"/>
</dbReference>
<dbReference type="VEuPathDB" id="FungiDB:MAPG_01946"/>
<reference evidence="10" key="4">
    <citation type="journal article" date="2015" name="G3 (Bethesda)">
        <title>Genome sequences of three phytopathogenic species of the Magnaporthaceae family of fungi.</title>
        <authorList>
            <person name="Okagaki L.H."/>
            <person name="Nunes C.C."/>
            <person name="Sailsbery J."/>
            <person name="Clay B."/>
            <person name="Brown D."/>
            <person name="John T."/>
            <person name="Oh Y."/>
            <person name="Young N."/>
            <person name="Fitzgerald M."/>
            <person name="Haas B.J."/>
            <person name="Zeng Q."/>
            <person name="Young S."/>
            <person name="Adiconis X."/>
            <person name="Fan L."/>
            <person name="Levin J.Z."/>
            <person name="Mitchell T.K."/>
            <person name="Okubara P.A."/>
            <person name="Farman M.L."/>
            <person name="Kohn L.M."/>
            <person name="Birren B."/>
            <person name="Ma L.-J."/>
            <person name="Dean R.A."/>
        </authorList>
    </citation>
    <scope>NUCLEOTIDE SEQUENCE</scope>
    <source>
        <strain evidence="10">ATCC 64411 / 73-15</strain>
    </source>
</reference>
<dbReference type="PANTHER" id="PTHR33048:SF47">
    <property type="entry name" value="INTEGRAL MEMBRANE PROTEIN-RELATED"/>
    <property type="match status" value="1"/>
</dbReference>
<evidence type="ECO:0000256" key="7">
    <source>
        <dbReference type="SAM" id="Phobius"/>
    </source>
</evidence>
<evidence type="ECO:0000313" key="9">
    <source>
        <dbReference type="EMBL" id="KLU82878.1"/>
    </source>
</evidence>
<evidence type="ECO:0000256" key="3">
    <source>
        <dbReference type="ARBA" id="ARBA00022989"/>
    </source>
</evidence>
<dbReference type="EMBL" id="ADBL01000489">
    <property type="status" value="NOT_ANNOTATED_CDS"/>
    <property type="molecule type" value="Genomic_DNA"/>
</dbReference>